<dbReference type="AlphaFoldDB" id="A0A0S3F3W0"/>
<evidence type="ECO:0000256" key="1">
    <source>
        <dbReference type="ARBA" id="ARBA00001933"/>
    </source>
</evidence>
<dbReference type="PANTHER" id="PTHR42885:SF1">
    <property type="entry name" value="THREONINE-PHOSPHATE DECARBOXYLASE"/>
    <property type="match status" value="1"/>
</dbReference>
<keyword evidence="5" id="KW-0169">Cobalamin biosynthesis</keyword>
<dbReference type="PANTHER" id="PTHR42885">
    <property type="entry name" value="HISTIDINOL-PHOSPHATE AMINOTRANSFERASE-RELATED"/>
    <property type="match status" value="1"/>
</dbReference>
<evidence type="ECO:0000313" key="12">
    <source>
        <dbReference type="Proteomes" id="UP000056968"/>
    </source>
</evidence>
<evidence type="ECO:0000256" key="9">
    <source>
        <dbReference type="ARBA" id="ARBA00048531"/>
    </source>
</evidence>
<keyword evidence="12" id="KW-1185">Reference proteome</keyword>
<keyword evidence="6" id="KW-0663">Pyridoxal phosphate</keyword>
<dbReference type="EC" id="4.1.1.81" evidence="4"/>
<dbReference type="Gene3D" id="3.40.640.10">
    <property type="entry name" value="Type I PLP-dependent aspartate aminotransferase-like (Major domain)"/>
    <property type="match status" value="1"/>
</dbReference>
<evidence type="ECO:0000313" key="11">
    <source>
        <dbReference type="EMBL" id="ALR22384.1"/>
    </source>
</evidence>
<organism evidence="11 12">
    <name type="scientific">Sphingobium baderi</name>
    <dbReference type="NCBI Taxonomy" id="1332080"/>
    <lineage>
        <taxon>Bacteria</taxon>
        <taxon>Pseudomonadati</taxon>
        <taxon>Pseudomonadota</taxon>
        <taxon>Alphaproteobacteria</taxon>
        <taxon>Sphingomonadales</taxon>
        <taxon>Sphingomonadaceae</taxon>
        <taxon>Sphingobium</taxon>
    </lineage>
</organism>
<evidence type="ECO:0000256" key="3">
    <source>
        <dbReference type="ARBA" id="ARBA00004953"/>
    </source>
</evidence>
<comment type="function">
    <text evidence="2">Decarboxylates L-threonine-O-3-phosphate to yield (R)-1-amino-2-propanol O-2-phosphate, the precursor for the linkage between the nucleotide loop and the corrin ring in cobalamin.</text>
</comment>
<evidence type="ECO:0000259" key="10">
    <source>
        <dbReference type="Pfam" id="PF00155"/>
    </source>
</evidence>
<dbReference type="EMBL" id="CP013264">
    <property type="protein sequence ID" value="ALR22384.1"/>
    <property type="molecule type" value="Genomic_DNA"/>
</dbReference>
<sequence length="327" mass="35101">MTGFSFHGGRLAEAKTHFGMGDAPWIDLSTGINPHGWPGAGDLAMDWQALPDPGALDDLEAAAAACFGTDRAHVCAVPGTEIGLRMLGDILPGPAIHAQPSYRTHGEMLPHSRPVALSDQTGAEEATIVLANPNNPDGRITPAATLLGWLEARQGSASWLVVDEAFVDATPEISLAAHVHDGQRLIVFRSFGKFFGLAGVRLGFVLGPRALIAQYRRRLGSWPLSAAALAIGTAAYRDADWCASMRICLREQAEALDAVLARRGFRAMGACPLFRLIEAADAAALFERLARQAILTRPFDYAPRWLRLGLPVNREALDRLDRALADG</sequence>
<dbReference type="STRING" id="1332080.ATN00_04750"/>
<dbReference type="InterPro" id="IPR004839">
    <property type="entry name" value="Aminotransferase_I/II_large"/>
</dbReference>
<feature type="domain" description="Aminotransferase class I/classII large" evidence="10">
    <location>
        <begin position="124"/>
        <end position="320"/>
    </location>
</feature>
<dbReference type="InterPro" id="IPR005860">
    <property type="entry name" value="CobD"/>
</dbReference>
<dbReference type="OrthoDB" id="9799304at2"/>
<reference evidence="11 12" key="1">
    <citation type="submission" date="2015-11" db="EMBL/GenBank/DDBJ databases">
        <title>A Two-component Flavoprotein Monooxygenase System MeaXY Responsible for para-Hydroxylation of 2-Methyl-6-ethylaniline and 2,6-Diethylaniline in Sphingobium baderi DE-13.</title>
        <authorList>
            <person name="Cheng M."/>
            <person name="Meng Q."/>
            <person name="Yang Y."/>
            <person name="Chu C."/>
            <person name="Yan X."/>
            <person name="He J."/>
            <person name="Li S."/>
        </authorList>
    </citation>
    <scope>NUCLEOTIDE SEQUENCE [LARGE SCALE GENOMIC DNA]</scope>
    <source>
        <strain evidence="11 12">DE-13</strain>
    </source>
</reference>
<evidence type="ECO:0000256" key="8">
    <source>
        <dbReference type="ARBA" id="ARBA00029996"/>
    </source>
</evidence>
<dbReference type="InterPro" id="IPR015422">
    <property type="entry name" value="PyrdxlP-dep_Trfase_small"/>
</dbReference>
<dbReference type="UniPathway" id="UPA00148"/>
<dbReference type="CDD" id="cd00609">
    <property type="entry name" value="AAT_like"/>
    <property type="match status" value="1"/>
</dbReference>
<comment type="cofactor">
    <cofactor evidence="1">
        <name>pyridoxal 5'-phosphate</name>
        <dbReference type="ChEBI" id="CHEBI:597326"/>
    </cofactor>
</comment>
<dbReference type="GO" id="GO:0048472">
    <property type="term" value="F:threonine-phosphate decarboxylase activity"/>
    <property type="evidence" value="ECO:0007669"/>
    <property type="project" value="UniProtKB-EC"/>
</dbReference>
<dbReference type="GO" id="GO:0009236">
    <property type="term" value="P:cobalamin biosynthetic process"/>
    <property type="evidence" value="ECO:0007669"/>
    <property type="project" value="UniProtKB-UniPathway"/>
</dbReference>
<name>A0A0S3F3W0_9SPHN</name>
<evidence type="ECO:0000256" key="6">
    <source>
        <dbReference type="ARBA" id="ARBA00022898"/>
    </source>
</evidence>
<gene>
    <name evidence="11" type="ORF">ATN00_04750</name>
</gene>
<proteinExistence type="predicted"/>
<dbReference type="KEGG" id="sbd:ATN00_04750"/>
<dbReference type="RefSeq" id="WP_062062753.1">
    <property type="nucleotide sequence ID" value="NZ_CP013264.1"/>
</dbReference>
<evidence type="ECO:0000256" key="4">
    <source>
        <dbReference type="ARBA" id="ARBA00012285"/>
    </source>
</evidence>
<dbReference type="SUPFAM" id="SSF53383">
    <property type="entry name" value="PLP-dependent transferases"/>
    <property type="match status" value="1"/>
</dbReference>
<comment type="pathway">
    <text evidence="3">Cofactor biosynthesis; adenosylcobalamin biosynthesis.</text>
</comment>
<protein>
    <recommendedName>
        <fullName evidence="4">threonine-phosphate decarboxylase</fullName>
        <ecNumber evidence="4">4.1.1.81</ecNumber>
    </recommendedName>
    <alternativeName>
        <fullName evidence="8">L-threonine-O-3-phosphate decarboxylase</fullName>
    </alternativeName>
</protein>
<accession>A0A0S3F3W0</accession>
<evidence type="ECO:0000256" key="5">
    <source>
        <dbReference type="ARBA" id="ARBA00022573"/>
    </source>
</evidence>
<dbReference type="InterPro" id="IPR015421">
    <property type="entry name" value="PyrdxlP-dep_Trfase_major"/>
</dbReference>
<dbReference type="Proteomes" id="UP000056968">
    <property type="component" value="Chromosome"/>
</dbReference>
<comment type="catalytic activity">
    <reaction evidence="9">
        <text>O-phospho-L-threonine + H(+) = (R)-1-aminopropan-2-yl phosphate + CO2</text>
        <dbReference type="Rhea" id="RHEA:11492"/>
        <dbReference type="ChEBI" id="CHEBI:15378"/>
        <dbReference type="ChEBI" id="CHEBI:16526"/>
        <dbReference type="ChEBI" id="CHEBI:58563"/>
        <dbReference type="ChEBI" id="CHEBI:58675"/>
        <dbReference type="EC" id="4.1.1.81"/>
    </reaction>
</comment>
<dbReference type="Pfam" id="PF00155">
    <property type="entry name" value="Aminotran_1_2"/>
    <property type="match status" value="1"/>
</dbReference>
<dbReference type="Gene3D" id="3.90.1150.10">
    <property type="entry name" value="Aspartate Aminotransferase, domain 1"/>
    <property type="match status" value="1"/>
</dbReference>
<keyword evidence="7" id="KW-0456">Lyase</keyword>
<dbReference type="GO" id="GO:0030170">
    <property type="term" value="F:pyridoxal phosphate binding"/>
    <property type="evidence" value="ECO:0007669"/>
    <property type="project" value="InterPro"/>
</dbReference>
<dbReference type="InterPro" id="IPR015424">
    <property type="entry name" value="PyrdxlP-dep_Trfase"/>
</dbReference>
<dbReference type="NCBIfam" id="TIGR01140">
    <property type="entry name" value="L_thr_O3P_dcar"/>
    <property type="match status" value="1"/>
</dbReference>
<evidence type="ECO:0000256" key="2">
    <source>
        <dbReference type="ARBA" id="ARBA00003444"/>
    </source>
</evidence>
<evidence type="ECO:0000256" key="7">
    <source>
        <dbReference type="ARBA" id="ARBA00023239"/>
    </source>
</evidence>